<dbReference type="Proteomes" id="UP000017861">
    <property type="component" value="Unassembled WGS sequence"/>
</dbReference>
<protein>
    <submittedName>
        <fullName evidence="2">Uncharacterized protein</fullName>
    </submittedName>
</protein>
<comment type="caution">
    <text evidence="2">The sequence shown here is derived from an EMBL/GenBank/DDBJ whole genome shotgun (WGS) entry which is preliminary data.</text>
</comment>
<name>V5B324_TRYCR</name>
<dbReference type="AlphaFoldDB" id="V5B324"/>
<gene>
    <name evidence="2" type="ORF">TCDM_12121</name>
</gene>
<accession>V5B324</accession>
<evidence type="ECO:0000313" key="3">
    <source>
        <dbReference type="Proteomes" id="UP000017861"/>
    </source>
</evidence>
<evidence type="ECO:0000256" key="1">
    <source>
        <dbReference type="SAM" id="MobiDB-lite"/>
    </source>
</evidence>
<evidence type="ECO:0000313" key="2">
    <source>
        <dbReference type="EMBL" id="ESS60357.1"/>
    </source>
</evidence>
<dbReference type="VEuPathDB" id="TriTrypDB:TCDM_12121"/>
<reference evidence="2 3" key="1">
    <citation type="journal article" date="2014" name="Genome Announc.">
        <title>Trypanosoma cruzi Clone Dm28c Draft Genome Sequence.</title>
        <authorList>
            <person name="Grisard E.C."/>
            <person name="Teixeira S.M."/>
            <person name="de Almeida L.G."/>
            <person name="Stoco P.H."/>
            <person name="Gerber A.L."/>
            <person name="Talavera-Lopez C."/>
            <person name="Lima O.C."/>
            <person name="Andersson B."/>
            <person name="de Vasconcelos A.T."/>
        </authorList>
    </citation>
    <scope>NUCLEOTIDE SEQUENCE [LARGE SCALE GENOMIC DNA]</scope>
    <source>
        <strain evidence="2 3">Dm28c</strain>
    </source>
</reference>
<dbReference type="OrthoDB" id="10522848at2759"/>
<organism evidence="2 3">
    <name type="scientific">Trypanosoma cruzi Dm28c</name>
    <dbReference type="NCBI Taxonomy" id="1416333"/>
    <lineage>
        <taxon>Eukaryota</taxon>
        <taxon>Discoba</taxon>
        <taxon>Euglenozoa</taxon>
        <taxon>Kinetoplastea</taxon>
        <taxon>Metakinetoplastina</taxon>
        <taxon>Trypanosomatida</taxon>
        <taxon>Trypanosomatidae</taxon>
        <taxon>Trypanosoma</taxon>
        <taxon>Schizotrypanum</taxon>
    </lineage>
</organism>
<feature type="region of interest" description="Disordered" evidence="1">
    <location>
        <begin position="148"/>
        <end position="167"/>
    </location>
</feature>
<feature type="compositionally biased region" description="Polar residues" evidence="1">
    <location>
        <begin position="229"/>
        <end position="244"/>
    </location>
</feature>
<feature type="compositionally biased region" description="Basic residues" evidence="1">
    <location>
        <begin position="253"/>
        <end position="267"/>
    </location>
</feature>
<feature type="region of interest" description="Disordered" evidence="1">
    <location>
        <begin position="208"/>
        <end position="267"/>
    </location>
</feature>
<feature type="compositionally biased region" description="Low complexity" evidence="1">
    <location>
        <begin position="153"/>
        <end position="165"/>
    </location>
</feature>
<dbReference type="EMBL" id="AYLP01000492">
    <property type="protein sequence ID" value="ESS60357.1"/>
    <property type="molecule type" value="Genomic_DNA"/>
</dbReference>
<sequence length="368" mass="40910">MHRKAATSIPLPRDAVINGLESVCGTTEIPHNHNHAPPITLHRIIPCDAVGCNNVEFYQPRFAKDASDDDKRTAFNSIYISKEITILNYGQTVLHHSLHSHLDPLHHYTAPQGQTVSLWRSIVQQPADSHAHREQSALPLKIGFRHLIPPRPETSQSSTQTPVSTDTLSATEALRAAPLAVRDCVAEEIWAMLLSLVKRGHPAHRIFPHHTAVPHAMRPLTKKPRLHDPSSNEASQPGTWNSLPPSRGCTGRSSRRKKNSHAPHARRSSVWQGLSSWCAGRHRASNHDFAQIQCDSCPLLGIPTHALQITSNPLCWCRPFLALKKQDRPDLLRNLHLACPRHLLVERRAADQRRPAQAAAASSRPSTI</sequence>
<proteinExistence type="predicted"/>